<dbReference type="Pfam" id="PF00155">
    <property type="entry name" value="Aminotran_1_2"/>
    <property type="match status" value="1"/>
</dbReference>
<dbReference type="InterPro" id="IPR050881">
    <property type="entry name" value="LL-DAP_aminotransferase"/>
</dbReference>
<protein>
    <submittedName>
        <fullName evidence="5">Aspartate/methionine/tyrosine aminotransferase</fullName>
    </submittedName>
</protein>
<dbReference type="RefSeq" id="WP_264600441.1">
    <property type="nucleotide sequence ID" value="NZ_JAOQNS010000003.1"/>
</dbReference>
<dbReference type="InterPro" id="IPR015424">
    <property type="entry name" value="PyrdxlP-dep_Trfase"/>
</dbReference>
<dbReference type="EMBL" id="JAOQNS010000003">
    <property type="protein sequence ID" value="MCW2306772.1"/>
    <property type="molecule type" value="Genomic_DNA"/>
</dbReference>
<comment type="caution">
    <text evidence="5">The sequence shown here is derived from an EMBL/GenBank/DDBJ whole genome shotgun (WGS) entry which is preliminary data.</text>
</comment>
<evidence type="ECO:0000313" key="5">
    <source>
        <dbReference type="EMBL" id="MCW2306772.1"/>
    </source>
</evidence>
<dbReference type="CDD" id="cd00609">
    <property type="entry name" value="AAT_like"/>
    <property type="match status" value="1"/>
</dbReference>
<keyword evidence="2 5" id="KW-0032">Aminotransferase</keyword>
<gene>
    <name evidence="5" type="ORF">M2319_001094</name>
</gene>
<evidence type="ECO:0000256" key="1">
    <source>
        <dbReference type="ARBA" id="ARBA00001933"/>
    </source>
</evidence>
<name>A0ABT3H8P5_9HYPH</name>
<evidence type="ECO:0000259" key="4">
    <source>
        <dbReference type="Pfam" id="PF00155"/>
    </source>
</evidence>
<accession>A0ABT3H8P5</accession>
<evidence type="ECO:0000256" key="3">
    <source>
        <dbReference type="ARBA" id="ARBA00022679"/>
    </source>
</evidence>
<comment type="cofactor">
    <cofactor evidence="1">
        <name>pyridoxal 5'-phosphate</name>
        <dbReference type="ChEBI" id="CHEBI:597326"/>
    </cofactor>
</comment>
<dbReference type="Gene3D" id="3.90.1150.10">
    <property type="entry name" value="Aspartate Aminotransferase, domain 1"/>
    <property type="match status" value="1"/>
</dbReference>
<evidence type="ECO:0000256" key="2">
    <source>
        <dbReference type="ARBA" id="ARBA00022576"/>
    </source>
</evidence>
<dbReference type="Gene3D" id="3.40.640.10">
    <property type="entry name" value="Type I PLP-dependent aspartate aminotransferase-like (Major domain)"/>
    <property type="match status" value="1"/>
</dbReference>
<organism evidence="5 6">
    <name type="scientific">Rhodobium gokarnense</name>
    <dbReference type="NCBI Taxonomy" id="364296"/>
    <lineage>
        <taxon>Bacteria</taxon>
        <taxon>Pseudomonadati</taxon>
        <taxon>Pseudomonadota</taxon>
        <taxon>Alphaproteobacteria</taxon>
        <taxon>Hyphomicrobiales</taxon>
        <taxon>Rhodobiaceae</taxon>
        <taxon>Rhodobium</taxon>
    </lineage>
</organism>
<keyword evidence="3" id="KW-0808">Transferase</keyword>
<dbReference type="PANTHER" id="PTHR42832">
    <property type="entry name" value="AMINO ACID AMINOTRANSFERASE"/>
    <property type="match status" value="1"/>
</dbReference>
<proteinExistence type="predicted"/>
<feature type="domain" description="Aminotransferase class I/classII large" evidence="4">
    <location>
        <begin position="33"/>
        <end position="398"/>
    </location>
</feature>
<dbReference type="GO" id="GO:0008483">
    <property type="term" value="F:transaminase activity"/>
    <property type="evidence" value="ECO:0007669"/>
    <property type="project" value="UniProtKB-KW"/>
</dbReference>
<dbReference type="InterPro" id="IPR004839">
    <property type="entry name" value="Aminotransferase_I/II_large"/>
</dbReference>
<dbReference type="SUPFAM" id="SSF53383">
    <property type="entry name" value="PLP-dependent transferases"/>
    <property type="match status" value="1"/>
</dbReference>
<reference evidence="6" key="1">
    <citation type="submission" date="2023-07" db="EMBL/GenBank/DDBJ databases">
        <title>Genome sequencing of Purple Non-Sulfur Bacteria from various extreme environments.</title>
        <authorList>
            <person name="Mayer M."/>
        </authorList>
    </citation>
    <scope>NUCLEOTIDE SEQUENCE [LARGE SCALE GENOMIC DNA]</scope>
    <source>
        <strain evidence="6">DSM 17935</strain>
    </source>
</reference>
<keyword evidence="6" id="KW-1185">Reference proteome</keyword>
<dbReference type="InterPro" id="IPR015421">
    <property type="entry name" value="PyrdxlP-dep_Trfase_major"/>
</dbReference>
<sequence length="405" mass="43674">MQPVERPGGGLAGESPFRRLATLIAGIEPGKPPIDLSIGEPRHAMPDFVAGTLAGHTAEFSRYPPILGTEEFRTTVAGWLDRRYHLGEAVDPERHITILAGSREGLFSAAITARDRSAERIRTTNARPAILLPNPFYHAYAAAAHTLELEPVFIEAGPETGYLPDPDKLAPDLLDRLVAAYVASPVAPQGTVASADFWTAMIGLARKHGFMLFADECYSEIYRETPPPGALQAANDLGGDFANLMVFNSLSKRSNLAGLRCGFAAGDPGFLAEWTRLRNMSAPQVPLPLQAVGAAAYGFEAHVIDNRQLYNEKFNAAAEILQGRFGAATPDGGFFLWLDMEAVGGGEEAALRLWREAGIRTVPGGYLAGTLADGTNPGARYLRLALVEKRSRVEEALHRLVELFG</sequence>
<dbReference type="PANTHER" id="PTHR42832:SF3">
    <property type="entry name" value="L-GLUTAMINE--4-(METHYLSULFANYL)-2-OXOBUTANOATE AMINOTRANSFERASE"/>
    <property type="match status" value="1"/>
</dbReference>
<evidence type="ECO:0000313" key="6">
    <source>
        <dbReference type="Proteomes" id="UP001209755"/>
    </source>
</evidence>
<dbReference type="Proteomes" id="UP001209755">
    <property type="component" value="Unassembled WGS sequence"/>
</dbReference>
<dbReference type="InterPro" id="IPR015422">
    <property type="entry name" value="PyrdxlP-dep_Trfase_small"/>
</dbReference>